<comment type="caution">
    <text evidence="3">The sequence shown here is derived from an EMBL/GenBank/DDBJ whole genome shotgun (WGS) entry which is preliminary data.</text>
</comment>
<keyword evidence="2" id="KW-0812">Transmembrane</keyword>
<feature type="transmembrane region" description="Helical" evidence="2">
    <location>
        <begin position="137"/>
        <end position="155"/>
    </location>
</feature>
<dbReference type="Pfam" id="PF11241">
    <property type="entry name" value="DUF3043"/>
    <property type="match status" value="1"/>
</dbReference>
<proteinExistence type="predicted"/>
<evidence type="ECO:0000313" key="4">
    <source>
        <dbReference type="Proteomes" id="UP001240447"/>
    </source>
</evidence>
<evidence type="ECO:0000256" key="1">
    <source>
        <dbReference type="SAM" id="MobiDB-lite"/>
    </source>
</evidence>
<evidence type="ECO:0008006" key="5">
    <source>
        <dbReference type="Google" id="ProtNLM"/>
    </source>
</evidence>
<keyword evidence="4" id="KW-1185">Reference proteome</keyword>
<dbReference type="Proteomes" id="UP001240447">
    <property type="component" value="Unassembled WGS sequence"/>
</dbReference>
<dbReference type="InterPro" id="IPR021403">
    <property type="entry name" value="DUF3043"/>
</dbReference>
<dbReference type="RefSeq" id="WP_181642470.1">
    <property type="nucleotide sequence ID" value="NZ_CCXJ01000666.1"/>
</dbReference>
<reference evidence="3 4" key="1">
    <citation type="submission" date="2023-07" db="EMBL/GenBank/DDBJ databases">
        <title>Sequencing the genomes of 1000 actinobacteria strains.</title>
        <authorList>
            <person name="Klenk H.-P."/>
        </authorList>
    </citation>
    <scope>NUCLEOTIDE SEQUENCE [LARGE SCALE GENOMIC DNA]</scope>
    <source>
        <strain evidence="3 4">GD13</strain>
    </source>
</reference>
<sequence length="204" mass="23397">MFRRKDDSASATLDSTVDPVATEGPTDPRPGGKGRPTPTRKEAEAAARARARLPKDKKAAAKLLRERRAAENAKMREGMKAGDPRYLPKRDQGPVRQFIRDFVDARVSFAEFLLPLLLIIMFMQYSGTEQLMGFSNALWSITIILVLLDSLLLRFQLRRQLKRRFPEEPLKGTTFYALLRALQIRFLRMPKPRVKLGQRLPEKY</sequence>
<accession>A0ABT9NT45</accession>
<evidence type="ECO:0000256" key="2">
    <source>
        <dbReference type="SAM" id="Phobius"/>
    </source>
</evidence>
<feature type="transmembrane region" description="Helical" evidence="2">
    <location>
        <begin position="107"/>
        <end position="125"/>
    </location>
</feature>
<feature type="compositionally biased region" description="Basic and acidic residues" evidence="1">
    <location>
        <begin position="39"/>
        <end position="57"/>
    </location>
</feature>
<feature type="region of interest" description="Disordered" evidence="1">
    <location>
        <begin position="1"/>
        <end position="57"/>
    </location>
</feature>
<protein>
    <recommendedName>
        <fullName evidence="5">DUF3043 domain-containing protein</fullName>
    </recommendedName>
</protein>
<keyword evidence="2" id="KW-1133">Transmembrane helix</keyword>
<gene>
    <name evidence="3" type="ORF">J2S59_003411</name>
</gene>
<evidence type="ECO:0000313" key="3">
    <source>
        <dbReference type="EMBL" id="MDP9823602.1"/>
    </source>
</evidence>
<name>A0ABT9NT45_9ACTN</name>
<organism evidence="3 4">
    <name type="scientific">Nocardioides massiliensis</name>
    <dbReference type="NCBI Taxonomy" id="1325935"/>
    <lineage>
        <taxon>Bacteria</taxon>
        <taxon>Bacillati</taxon>
        <taxon>Actinomycetota</taxon>
        <taxon>Actinomycetes</taxon>
        <taxon>Propionibacteriales</taxon>
        <taxon>Nocardioidaceae</taxon>
        <taxon>Nocardioides</taxon>
    </lineage>
</organism>
<dbReference type="EMBL" id="JAUSQM010000001">
    <property type="protein sequence ID" value="MDP9823602.1"/>
    <property type="molecule type" value="Genomic_DNA"/>
</dbReference>
<keyword evidence="2" id="KW-0472">Membrane</keyword>